<protein>
    <submittedName>
        <fullName evidence="2">Uncharacterized protein</fullName>
    </submittedName>
</protein>
<dbReference type="Proteomes" id="UP000324222">
    <property type="component" value="Unassembled WGS sequence"/>
</dbReference>
<gene>
    <name evidence="2" type="ORF">E2C01_065831</name>
</gene>
<keyword evidence="3" id="KW-1185">Reference proteome</keyword>
<name>A0A5B7HN60_PORTR</name>
<feature type="region of interest" description="Disordered" evidence="1">
    <location>
        <begin position="70"/>
        <end position="111"/>
    </location>
</feature>
<proteinExistence type="predicted"/>
<dbReference type="EMBL" id="VSRR010033095">
    <property type="protein sequence ID" value="MPC71553.1"/>
    <property type="molecule type" value="Genomic_DNA"/>
</dbReference>
<dbReference type="AlphaFoldDB" id="A0A5B7HN60"/>
<evidence type="ECO:0000313" key="2">
    <source>
        <dbReference type="EMBL" id="MPC71553.1"/>
    </source>
</evidence>
<evidence type="ECO:0000256" key="1">
    <source>
        <dbReference type="SAM" id="MobiDB-lite"/>
    </source>
</evidence>
<comment type="caution">
    <text evidence="2">The sequence shown here is derived from an EMBL/GenBank/DDBJ whole genome shotgun (WGS) entry which is preliminary data.</text>
</comment>
<sequence length="111" mass="12157">MPTGRQAVGQNVPLPLVTAGTGRRCGASELPSASLYPEAVWRQRGEAPQPRPTPCCTHRPVRYCSTSWVASHTREALRRSPETKSLHSTRSHSNEKPPYSPAAPHSEVLHP</sequence>
<organism evidence="2 3">
    <name type="scientific">Portunus trituberculatus</name>
    <name type="common">Swimming crab</name>
    <name type="synonym">Neptunus trituberculatus</name>
    <dbReference type="NCBI Taxonomy" id="210409"/>
    <lineage>
        <taxon>Eukaryota</taxon>
        <taxon>Metazoa</taxon>
        <taxon>Ecdysozoa</taxon>
        <taxon>Arthropoda</taxon>
        <taxon>Crustacea</taxon>
        <taxon>Multicrustacea</taxon>
        <taxon>Malacostraca</taxon>
        <taxon>Eumalacostraca</taxon>
        <taxon>Eucarida</taxon>
        <taxon>Decapoda</taxon>
        <taxon>Pleocyemata</taxon>
        <taxon>Brachyura</taxon>
        <taxon>Eubrachyura</taxon>
        <taxon>Portunoidea</taxon>
        <taxon>Portunidae</taxon>
        <taxon>Portuninae</taxon>
        <taxon>Portunus</taxon>
    </lineage>
</organism>
<evidence type="ECO:0000313" key="3">
    <source>
        <dbReference type="Proteomes" id="UP000324222"/>
    </source>
</evidence>
<feature type="compositionally biased region" description="Basic and acidic residues" evidence="1">
    <location>
        <begin position="72"/>
        <end position="85"/>
    </location>
</feature>
<accession>A0A5B7HN60</accession>
<reference evidence="2 3" key="1">
    <citation type="submission" date="2019-05" db="EMBL/GenBank/DDBJ databases">
        <title>Another draft genome of Portunus trituberculatus and its Hox gene families provides insights of decapod evolution.</title>
        <authorList>
            <person name="Jeong J.-H."/>
            <person name="Song I."/>
            <person name="Kim S."/>
            <person name="Choi T."/>
            <person name="Kim D."/>
            <person name="Ryu S."/>
            <person name="Kim W."/>
        </authorList>
    </citation>
    <scope>NUCLEOTIDE SEQUENCE [LARGE SCALE GENOMIC DNA]</scope>
    <source>
        <tissue evidence="2">Muscle</tissue>
    </source>
</reference>